<sequence>MGRKKDPIWDHVEKLNDKVFKCKYCGEEFAGGASRIKAHLFGIEGKGIRKCIRVPKDVQIAASSAFDDSSKTPCNPRRDFVDSSKGAGVLVLANVPEECILFPELFQRATVPTINDSNNQCIIKNVNSGSLQVNCLNSNESAVGNVNSSNPMENHLISSQSITRNINSSDPSKGL</sequence>
<comment type="caution">
    <text evidence="1">The sequence shown here is derived from an EMBL/GenBank/DDBJ whole genome shotgun (WGS) entry which is preliminary data.</text>
</comment>
<name>A0ACB9PXR0_BAUVA</name>
<reference evidence="1 2" key="1">
    <citation type="journal article" date="2022" name="DNA Res.">
        <title>Chromosomal-level genome assembly of the orchid tree Bauhinia variegata (Leguminosae; Cercidoideae) supports the allotetraploid origin hypothesis of Bauhinia.</title>
        <authorList>
            <person name="Zhong Y."/>
            <person name="Chen Y."/>
            <person name="Zheng D."/>
            <person name="Pang J."/>
            <person name="Liu Y."/>
            <person name="Luo S."/>
            <person name="Meng S."/>
            <person name="Qian L."/>
            <person name="Wei D."/>
            <person name="Dai S."/>
            <person name="Zhou R."/>
        </authorList>
    </citation>
    <scope>NUCLEOTIDE SEQUENCE [LARGE SCALE GENOMIC DNA]</scope>
    <source>
        <strain evidence="1">BV-YZ2020</strain>
    </source>
</reference>
<evidence type="ECO:0000313" key="1">
    <source>
        <dbReference type="EMBL" id="KAI4353321.1"/>
    </source>
</evidence>
<organism evidence="1 2">
    <name type="scientific">Bauhinia variegata</name>
    <name type="common">Purple orchid tree</name>
    <name type="synonym">Phanera variegata</name>
    <dbReference type="NCBI Taxonomy" id="167791"/>
    <lineage>
        <taxon>Eukaryota</taxon>
        <taxon>Viridiplantae</taxon>
        <taxon>Streptophyta</taxon>
        <taxon>Embryophyta</taxon>
        <taxon>Tracheophyta</taxon>
        <taxon>Spermatophyta</taxon>
        <taxon>Magnoliopsida</taxon>
        <taxon>eudicotyledons</taxon>
        <taxon>Gunneridae</taxon>
        <taxon>Pentapetalae</taxon>
        <taxon>rosids</taxon>
        <taxon>fabids</taxon>
        <taxon>Fabales</taxon>
        <taxon>Fabaceae</taxon>
        <taxon>Cercidoideae</taxon>
        <taxon>Cercideae</taxon>
        <taxon>Bauhiniinae</taxon>
        <taxon>Bauhinia</taxon>
    </lineage>
</organism>
<keyword evidence="2" id="KW-1185">Reference proteome</keyword>
<dbReference type="Proteomes" id="UP000828941">
    <property type="component" value="Chromosome 2"/>
</dbReference>
<protein>
    <submittedName>
        <fullName evidence="1">Uncharacterized protein</fullName>
    </submittedName>
</protein>
<dbReference type="EMBL" id="CM039427">
    <property type="protein sequence ID" value="KAI4353321.1"/>
    <property type="molecule type" value="Genomic_DNA"/>
</dbReference>
<gene>
    <name evidence="1" type="ORF">L6164_002281</name>
</gene>
<evidence type="ECO:0000313" key="2">
    <source>
        <dbReference type="Proteomes" id="UP000828941"/>
    </source>
</evidence>
<proteinExistence type="predicted"/>
<accession>A0ACB9PXR0</accession>